<evidence type="ECO:0000256" key="2">
    <source>
        <dbReference type="ARBA" id="ARBA00022771"/>
    </source>
</evidence>
<dbReference type="AlphaFoldDB" id="A0A0K9NXP8"/>
<dbReference type="InterPro" id="IPR013083">
    <property type="entry name" value="Znf_RING/FYVE/PHD"/>
</dbReference>
<keyword evidence="2 4" id="KW-0863">Zinc-finger</keyword>
<dbReference type="InterPro" id="IPR019787">
    <property type="entry name" value="Znf_PHD-finger"/>
</dbReference>
<dbReference type="SUPFAM" id="SSF57903">
    <property type="entry name" value="FYVE/PHD zinc finger"/>
    <property type="match status" value="1"/>
</dbReference>
<evidence type="ECO:0000313" key="7">
    <source>
        <dbReference type="EMBL" id="KMZ61561.1"/>
    </source>
</evidence>
<gene>
    <name evidence="7" type="ORF">ZOSMA_519G00010</name>
</gene>
<dbReference type="PROSITE" id="PS50016">
    <property type="entry name" value="ZF_PHD_2"/>
    <property type="match status" value="1"/>
</dbReference>
<keyword evidence="3" id="KW-0862">Zinc</keyword>
<organism evidence="7 8">
    <name type="scientific">Zostera marina</name>
    <name type="common">Eelgrass</name>
    <dbReference type="NCBI Taxonomy" id="29655"/>
    <lineage>
        <taxon>Eukaryota</taxon>
        <taxon>Viridiplantae</taxon>
        <taxon>Streptophyta</taxon>
        <taxon>Embryophyta</taxon>
        <taxon>Tracheophyta</taxon>
        <taxon>Spermatophyta</taxon>
        <taxon>Magnoliopsida</taxon>
        <taxon>Liliopsida</taxon>
        <taxon>Zosteraceae</taxon>
        <taxon>Zostera</taxon>
    </lineage>
</organism>
<comment type="caution">
    <text evidence="7">The sequence shown here is derived from an EMBL/GenBank/DDBJ whole genome shotgun (WGS) entry which is preliminary data.</text>
</comment>
<evidence type="ECO:0000313" key="8">
    <source>
        <dbReference type="Proteomes" id="UP000036987"/>
    </source>
</evidence>
<keyword evidence="8" id="KW-1185">Reference proteome</keyword>
<dbReference type="OrthoDB" id="787137at2759"/>
<dbReference type="Gene3D" id="3.30.40.10">
    <property type="entry name" value="Zinc/RING finger domain, C3HC4 (zinc finger)"/>
    <property type="match status" value="1"/>
</dbReference>
<dbReference type="PROSITE" id="PS01359">
    <property type="entry name" value="ZF_PHD_1"/>
    <property type="match status" value="1"/>
</dbReference>
<dbReference type="InterPro" id="IPR001965">
    <property type="entry name" value="Znf_PHD"/>
</dbReference>
<dbReference type="InterPro" id="IPR011011">
    <property type="entry name" value="Znf_FYVE_PHD"/>
</dbReference>
<keyword evidence="1" id="KW-0479">Metal-binding</keyword>
<protein>
    <recommendedName>
        <fullName evidence="6">PHD-type domain-containing protein</fullName>
    </recommendedName>
</protein>
<dbReference type="InterPro" id="IPR019786">
    <property type="entry name" value="Zinc_finger_PHD-type_CS"/>
</dbReference>
<evidence type="ECO:0000256" key="4">
    <source>
        <dbReference type="PROSITE-ProRule" id="PRU00146"/>
    </source>
</evidence>
<dbReference type="GO" id="GO:0008270">
    <property type="term" value="F:zinc ion binding"/>
    <property type="evidence" value="ECO:0007669"/>
    <property type="project" value="UniProtKB-KW"/>
</dbReference>
<name>A0A0K9NXP8_ZOSMR</name>
<feature type="compositionally biased region" description="Basic and acidic residues" evidence="5">
    <location>
        <begin position="71"/>
        <end position="87"/>
    </location>
</feature>
<feature type="region of interest" description="Disordered" evidence="5">
    <location>
        <begin position="64"/>
        <end position="101"/>
    </location>
</feature>
<proteinExistence type="predicted"/>
<evidence type="ECO:0000256" key="1">
    <source>
        <dbReference type="ARBA" id="ARBA00022723"/>
    </source>
</evidence>
<accession>A0A0K9NXP8</accession>
<sequence>MCDSYVYKRRKLRCSLDHLTQQNDVGNFNHQSCNSDFLYGCQQQNLLAKEKGDSILPESISLPVSTNETESTDHKEVASNNENHDFPLSDNPKNKWMNPEDSQDDVSSVILALESVPKNANGLPITYKRKRKQHDRFEQIGEERGCSSLSKEYCINVLKQNNLIGGSCPLNSENSLEIFDCIDDKFHQKCKVCGIKQSFRKMLLCDVCDEAFHLSCSKAKGSLEDKWFCQICASKKPRPVLDAASEKLFTNMSEQDKKKILQKELGPIQFMLIDTEPHISTVRIGKDFQVDIPEWSGRISDLGSG</sequence>
<evidence type="ECO:0000256" key="5">
    <source>
        <dbReference type="SAM" id="MobiDB-lite"/>
    </source>
</evidence>
<dbReference type="Proteomes" id="UP000036987">
    <property type="component" value="Unassembled WGS sequence"/>
</dbReference>
<reference evidence="8" key="1">
    <citation type="journal article" date="2016" name="Nature">
        <title>The genome of the seagrass Zostera marina reveals angiosperm adaptation to the sea.</title>
        <authorList>
            <person name="Olsen J.L."/>
            <person name="Rouze P."/>
            <person name="Verhelst B."/>
            <person name="Lin Y.-C."/>
            <person name="Bayer T."/>
            <person name="Collen J."/>
            <person name="Dattolo E."/>
            <person name="De Paoli E."/>
            <person name="Dittami S."/>
            <person name="Maumus F."/>
            <person name="Michel G."/>
            <person name="Kersting A."/>
            <person name="Lauritano C."/>
            <person name="Lohaus R."/>
            <person name="Toepel M."/>
            <person name="Tonon T."/>
            <person name="Vanneste K."/>
            <person name="Amirebrahimi M."/>
            <person name="Brakel J."/>
            <person name="Bostroem C."/>
            <person name="Chovatia M."/>
            <person name="Grimwood J."/>
            <person name="Jenkins J.W."/>
            <person name="Jueterbock A."/>
            <person name="Mraz A."/>
            <person name="Stam W.T."/>
            <person name="Tice H."/>
            <person name="Bornberg-Bauer E."/>
            <person name="Green P.J."/>
            <person name="Pearson G.A."/>
            <person name="Procaccini G."/>
            <person name="Duarte C.M."/>
            <person name="Schmutz J."/>
            <person name="Reusch T.B.H."/>
            <person name="Van de Peer Y."/>
        </authorList>
    </citation>
    <scope>NUCLEOTIDE SEQUENCE [LARGE SCALE GENOMIC DNA]</scope>
    <source>
        <strain evidence="8">cv. Finnish</strain>
    </source>
</reference>
<dbReference type="Pfam" id="PF00628">
    <property type="entry name" value="PHD"/>
    <property type="match status" value="1"/>
</dbReference>
<evidence type="ECO:0000256" key="3">
    <source>
        <dbReference type="ARBA" id="ARBA00022833"/>
    </source>
</evidence>
<feature type="domain" description="PHD-type" evidence="6">
    <location>
        <begin position="187"/>
        <end position="235"/>
    </location>
</feature>
<evidence type="ECO:0000259" key="6">
    <source>
        <dbReference type="PROSITE" id="PS50016"/>
    </source>
</evidence>
<dbReference type="SMART" id="SM00249">
    <property type="entry name" value="PHD"/>
    <property type="match status" value="1"/>
</dbReference>
<dbReference type="EMBL" id="LFYR01001469">
    <property type="protein sequence ID" value="KMZ61561.1"/>
    <property type="molecule type" value="Genomic_DNA"/>
</dbReference>